<dbReference type="AlphaFoldDB" id="A0A1E5UKW9"/>
<comment type="caution">
    <text evidence="2">The sequence shown here is derived from an EMBL/GenBank/DDBJ whole genome shotgun (WGS) entry which is preliminary data.</text>
</comment>
<dbReference type="Pfam" id="PF13456">
    <property type="entry name" value="RVT_3"/>
    <property type="match status" value="1"/>
</dbReference>
<sequence length="55" mass="5999">MCGDAEEAEMLACHEGLNLAIQCIHSPVILESDCQNTCNALNSNLEHRSRITSLV</sequence>
<evidence type="ECO:0000259" key="1">
    <source>
        <dbReference type="Pfam" id="PF13456"/>
    </source>
</evidence>
<gene>
    <name evidence="2" type="ORF">BAE44_0025474</name>
</gene>
<dbReference type="InterPro" id="IPR012337">
    <property type="entry name" value="RNaseH-like_sf"/>
</dbReference>
<dbReference type="GO" id="GO:0003676">
    <property type="term" value="F:nucleic acid binding"/>
    <property type="evidence" value="ECO:0007669"/>
    <property type="project" value="InterPro"/>
</dbReference>
<feature type="domain" description="RNase H type-1" evidence="1">
    <location>
        <begin position="2"/>
        <end position="54"/>
    </location>
</feature>
<keyword evidence="3" id="KW-1185">Reference proteome</keyword>
<dbReference type="Proteomes" id="UP000095767">
    <property type="component" value="Unassembled WGS sequence"/>
</dbReference>
<proteinExistence type="predicted"/>
<evidence type="ECO:0000313" key="2">
    <source>
        <dbReference type="EMBL" id="OEL13507.1"/>
    </source>
</evidence>
<accession>A0A1E5UKW9</accession>
<name>A0A1E5UKW9_9POAL</name>
<evidence type="ECO:0000313" key="3">
    <source>
        <dbReference type="Proteomes" id="UP000095767"/>
    </source>
</evidence>
<dbReference type="GO" id="GO:0004523">
    <property type="term" value="F:RNA-DNA hybrid ribonuclease activity"/>
    <property type="evidence" value="ECO:0007669"/>
    <property type="project" value="InterPro"/>
</dbReference>
<protein>
    <recommendedName>
        <fullName evidence="1">RNase H type-1 domain-containing protein</fullName>
    </recommendedName>
</protein>
<dbReference type="InterPro" id="IPR002156">
    <property type="entry name" value="RNaseH_domain"/>
</dbReference>
<reference evidence="2 3" key="1">
    <citation type="submission" date="2016-09" db="EMBL/GenBank/DDBJ databases">
        <title>The draft genome of Dichanthelium oligosanthes: A C3 panicoid grass species.</title>
        <authorList>
            <person name="Studer A.J."/>
            <person name="Schnable J.C."/>
            <person name="Brutnell T.P."/>
        </authorList>
    </citation>
    <scope>NUCLEOTIDE SEQUENCE [LARGE SCALE GENOMIC DNA]</scope>
    <source>
        <strain evidence="3">cv. Kellogg 1175</strain>
        <tissue evidence="2">Leaf</tissue>
    </source>
</reference>
<dbReference type="SUPFAM" id="SSF53098">
    <property type="entry name" value="Ribonuclease H-like"/>
    <property type="match status" value="1"/>
</dbReference>
<organism evidence="2 3">
    <name type="scientific">Dichanthelium oligosanthes</name>
    <dbReference type="NCBI Taxonomy" id="888268"/>
    <lineage>
        <taxon>Eukaryota</taxon>
        <taxon>Viridiplantae</taxon>
        <taxon>Streptophyta</taxon>
        <taxon>Embryophyta</taxon>
        <taxon>Tracheophyta</taxon>
        <taxon>Spermatophyta</taxon>
        <taxon>Magnoliopsida</taxon>
        <taxon>Liliopsida</taxon>
        <taxon>Poales</taxon>
        <taxon>Poaceae</taxon>
        <taxon>PACMAD clade</taxon>
        <taxon>Panicoideae</taxon>
        <taxon>Panicodae</taxon>
        <taxon>Paniceae</taxon>
        <taxon>Dichantheliinae</taxon>
        <taxon>Dichanthelium</taxon>
    </lineage>
</organism>
<dbReference type="EMBL" id="LWDX02073123">
    <property type="protein sequence ID" value="OEL13507.1"/>
    <property type="molecule type" value="Genomic_DNA"/>
</dbReference>
<dbReference type="OrthoDB" id="663515at2759"/>